<reference evidence="1 2" key="1">
    <citation type="journal article" date="2016" name="Nat. Commun.">
        <title>Thousands of microbial genomes shed light on interconnected biogeochemical processes in an aquifer system.</title>
        <authorList>
            <person name="Anantharaman K."/>
            <person name="Brown C.T."/>
            <person name="Hug L.A."/>
            <person name="Sharon I."/>
            <person name="Castelle C.J."/>
            <person name="Probst A.J."/>
            <person name="Thomas B.C."/>
            <person name="Singh A."/>
            <person name="Wilkins M.J."/>
            <person name="Karaoz U."/>
            <person name="Brodie E.L."/>
            <person name="Williams K.H."/>
            <person name="Hubbard S.S."/>
            <person name="Banfield J.F."/>
        </authorList>
    </citation>
    <scope>NUCLEOTIDE SEQUENCE [LARGE SCALE GENOMIC DNA]</scope>
</reference>
<name>A0A1G1ZQC5_9BACT</name>
<dbReference type="STRING" id="1798409.A3I24_03995"/>
<dbReference type="EMBL" id="MHJL01000034">
    <property type="protein sequence ID" value="OGY66824.1"/>
    <property type="molecule type" value="Genomic_DNA"/>
</dbReference>
<dbReference type="Proteomes" id="UP000177690">
    <property type="component" value="Unassembled WGS sequence"/>
</dbReference>
<comment type="caution">
    <text evidence="1">The sequence shown here is derived from an EMBL/GenBank/DDBJ whole genome shotgun (WGS) entry which is preliminary data.</text>
</comment>
<proteinExistence type="predicted"/>
<organism evidence="1 2">
    <name type="scientific">Candidatus Harrisonbacteria bacterium RIFCSPLOWO2_02_FULL_41_13b</name>
    <dbReference type="NCBI Taxonomy" id="1798409"/>
    <lineage>
        <taxon>Bacteria</taxon>
        <taxon>Candidatus Harrisoniibacteriota</taxon>
    </lineage>
</organism>
<protein>
    <submittedName>
        <fullName evidence="1">Uncharacterized protein</fullName>
    </submittedName>
</protein>
<accession>A0A1G1ZQC5</accession>
<sequence>MIIPWSILEKVEKILQRDAAEDERERKAKLTEKRRWEEVDQLRKRKNKELLVYAQKAVTWLKDFYDSREGKKILKLNYEVNFFNASFWGGFPAPGSEMTTFATIYMSESGRVYYGERYKGFPKKSLLLGSLKTKMNPNALVKRLHPEYLKLFVQSLENGKVWQYLEWSLR</sequence>
<dbReference type="AlphaFoldDB" id="A0A1G1ZQC5"/>
<evidence type="ECO:0000313" key="1">
    <source>
        <dbReference type="EMBL" id="OGY66824.1"/>
    </source>
</evidence>
<evidence type="ECO:0000313" key="2">
    <source>
        <dbReference type="Proteomes" id="UP000177690"/>
    </source>
</evidence>
<gene>
    <name evidence="1" type="ORF">A3I24_03995</name>
</gene>